<gene>
    <name evidence="2" type="ORF">CLUMA_CG019339</name>
</gene>
<protein>
    <submittedName>
        <fullName evidence="2">CLUMA_CG019339, isoform A</fullName>
    </submittedName>
</protein>
<dbReference type="EMBL" id="CVRI01000066">
    <property type="protein sequence ID" value="CRL06124.1"/>
    <property type="molecule type" value="Genomic_DNA"/>
</dbReference>
<feature type="chain" id="PRO_5013266846" evidence="1">
    <location>
        <begin position="20"/>
        <end position="96"/>
    </location>
</feature>
<name>A0A1J1J2W0_9DIPT</name>
<sequence length="96" mass="11188">MFMAVRFSFHVCLIALVHLNNNSQPKLKQAKFYYHHSDRFVKMLCGNGKEKSIFTLSIIARLGLKKMKIRAICRRIIQKAGKTKNQFFKSINVKTL</sequence>
<organism evidence="2 3">
    <name type="scientific">Clunio marinus</name>
    <dbReference type="NCBI Taxonomy" id="568069"/>
    <lineage>
        <taxon>Eukaryota</taxon>
        <taxon>Metazoa</taxon>
        <taxon>Ecdysozoa</taxon>
        <taxon>Arthropoda</taxon>
        <taxon>Hexapoda</taxon>
        <taxon>Insecta</taxon>
        <taxon>Pterygota</taxon>
        <taxon>Neoptera</taxon>
        <taxon>Endopterygota</taxon>
        <taxon>Diptera</taxon>
        <taxon>Nematocera</taxon>
        <taxon>Chironomoidea</taxon>
        <taxon>Chironomidae</taxon>
        <taxon>Clunio</taxon>
    </lineage>
</organism>
<keyword evidence="3" id="KW-1185">Reference proteome</keyword>
<reference evidence="2 3" key="1">
    <citation type="submission" date="2015-04" db="EMBL/GenBank/DDBJ databases">
        <authorList>
            <person name="Syromyatnikov M.Y."/>
            <person name="Popov V.N."/>
        </authorList>
    </citation>
    <scope>NUCLEOTIDE SEQUENCE [LARGE SCALE GENOMIC DNA]</scope>
</reference>
<feature type="signal peptide" evidence="1">
    <location>
        <begin position="1"/>
        <end position="19"/>
    </location>
</feature>
<accession>A0A1J1J2W0</accession>
<keyword evidence="1" id="KW-0732">Signal</keyword>
<dbReference type="Proteomes" id="UP000183832">
    <property type="component" value="Unassembled WGS sequence"/>
</dbReference>
<evidence type="ECO:0000256" key="1">
    <source>
        <dbReference type="SAM" id="SignalP"/>
    </source>
</evidence>
<proteinExistence type="predicted"/>
<evidence type="ECO:0000313" key="3">
    <source>
        <dbReference type="Proteomes" id="UP000183832"/>
    </source>
</evidence>
<evidence type="ECO:0000313" key="2">
    <source>
        <dbReference type="EMBL" id="CRL06124.1"/>
    </source>
</evidence>
<dbReference type="AlphaFoldDB" id="A0A1J1J2W0"/>